<feature type="compositionally biased region" description="Acidic residues" evidence="1">
    <location>
        <begin position="176"/>
        <end position="192"/>
    </location>
</feature>
<organism evidence="2 3">
    <name type="scientific">Popillia japonica</name>
    <name type="common">Japanese beetle</name>
    <dbReference type="NCBI Taxonomy" id="7064"/>
    <lineage>
        <taxon>Eukaryota</taxon>
        <taxon>Metazoa</taxon>
        <taxon>Ecdysozoa</taxon>
        <taxon>Arthropoda</taxon>
        <taxon>Hexapoda</taxon>
        <taxon>Insecta</taxon>
        <taxon>Pterygota</taxon>
        <taxon>Neoptera</taxon>
        <taxon>Endopterygota</taxon>
        <taxon>Coleoptera</taxon>
        <taxon>Polyphaga</taxon>
        <taxon>Scarabaeiformia</taxon>
        <taxon>Scarabaeidae</taxon>
        <taxon>Rutelinae</taxon>
        <taxon>Popillia</taxon>
    </lineage>
</organism>
<dbReference type="AlphaFoldDB" id="A0AAW1HW83"/>
<name>A0AAW1HW83_POPJA</name>
<comment type="caution">
    <text evidence="2">The sequence shown here is derived from an EMBL/GenBank/DDBJ whole genome shotgun (WGS) entry which is preliminary data.</text>
</comment>
<evidence type="ECO:0000313" key="2">
    <source>
        <dbReference type="EMBL" id="KAK9681167.1"/>
    </source>
</evidence>
<evidence type="ECO:0000256" key="1">
    <source>
        <dbReference type="SAM" id="MobiDB-lite"/>
    </source>
</evidence>
<evidence type="ECO:0000313" key="3">
    <source>
        <dbReference type="Proteomes" id="UP001458880"/>
    </source>
</evidence>
<reference evidence="2 3" key="1">
    <citation type="journal article" date="2024" name="BMC Genomics">
        <title>De novo assembly and annotation of Popillia japonica's genome with initial clues to its potential as an invasive pest.</title>
        <authorList>
            <person name="Cucini C."/>
            <person name="Boschi S."/>
            <person name="Funari R."/>
            <person name="Cardaioli E."/>
            <person name="Iannotti N."/>
            <person name="Marturano G."/>
            <person name="Paoli F."/>
            <person name="Bruttini M."/>
            <person name="Carapelli A."/>
            <person name="Frati F."/>
            <person name="Nardi F."/>
        </authorList>
    </citation>
    <scope>NUCLEOTIDE SEQUENCE [LARGE SCALE GENOMIC DNA]</scope>
    <source>
        <strain evidence="2">DMR45628</strain>
    </source>
</reference>
<protein>
    <submittedName>
        <fullName evidence="2">Uncharacterized protein</fullName>
    </submittedName>
</protein>
<feature type="region of interest" description="Disordered" evidence="1">
    <location>
        <begin position="172"/>
        <end position="192"/>
    </location>
</feature>
<gene>
    <name evidence="2" type="ORF">QE152_g38516</name>
</gene>
<proteinExistence type="predicted"/>
<sequence length="192" mass="22384">MMNFTRDFFRKAVREKKLEQFDIFVDDISHLEIIRVLENVKNNETDNTGNMECPYPTMKQVWSTATTNLLLDLYRHNVSCVGKSIKVKNKKGRNRASCEFQEQLSEINKKNQAIFPTFTFDVQGDGGDQWRRAMADDDWDVVNMVVNNTTRYQRLTADEKRKTDAICQAYTHDEMSDTDDPFDDDADETDLT</sequence>
<keyword evidence="3" id="KW-1185">Reference proteome</keyword>
<accession>A0AAW1HW83</accession>
<dbReference type="Proteomes" id="UP001458880">
    <property type="component" value="Unassembled WGS sequence"/>
</dbReference>
<dbReference type="EMBL" id="JASPKY010000839">
    <property type="protein sequence ID" value="KAK9681167.1"/>
    <property type="molecule type" value="Genomic_DNA"/>
</dbReference>